<protein>
    <submittedName>
        <fullName evidence="3">Sodium/hydrogen exchanger 9</fullName>
    </submittedName>
</protein>
<dbReference type="GO" id="GO:0005886">
    <property type="term" value="C:plasma membrane"/>
    <property type="evidence" value="ECO:0007669"/>
    <property type="project" value="TreeGrafter"/>
</dbReference>
<dbReference type="InterPro" id="IPR018422">
    <property type="entry name" value="Cation/H_exchanger_CPA1"/>
</dbReference>
<evidence type="ECO:0000256" key="1">
    <source>
        <dbReference type="ARBA" id="ARBA00022448"/>
    </source>
</evidence>
<organism evidence="3 4">
    <name type="scientific">Toxocara canis</name>
    <name type="common">Canine roundworm</name>
    <dbReference type="NCBI Taxonomy" id="6265"/>
    <lineage>
        <taxon>Eukaryota</taxon>
        <taxon>Metazoa</taxon>
        <taxon>Ecdysozoa</taxon>
        <taxon>Nematoda</taxon>
        <taxon>Chromadorea</taxon>
        <taxon>Rhabditida</taxon>
        <taxon>Spirurina</taxon>
        <taxon>Ascaridomorpha</taxon>
        <taxon>Ascaridoidea</taxon>
        <taxon>Toxocaridae</taxon>
        <taxon>Toxocara</taxon>
    </lineage>
</organism>
<comment type="caution">
    <text evidence="3">The sequence shown here is derived from an EMBL/GenBank/DDBJ whole genome shotgun (WGS) entry which is preliminary data.</text>
</comment>
<sequence length="186" mass="20909">FSIVIARAVHIYPICAVLNIHRNPKIPRSYQHMLLFSGLRGAMAFALAYRNTATDNRQIMATTTTMIVILTDDGQSGEGGSGAETPSRVSGQNPWDKAFLPRKWYNFDATFMKPLLTHANPTLMETLPTFCMPFAKLFTTSRQMSLVSFFEYSYLLLLRLSCSVAATFTSLSFTSWWLPADVLYSI</sequence>
<dbReference type="GO" id="GO:0015385">
    <property type="term" value="F:sodium:proton antiporter activity"/>
    <property type="evidence" value="ECO:0007669"/>
    <property type="project" value="InterPro"/>
</dbReference>
<dbReference type="GO" id="GO:0055037">
    <property type="term" value="C:recycling endosome"/>
    <property type="evidence" value="ECO:0007669"/>
    <property type="project" value="TreeGrafter"/>
</dbReference>
<feature type="non-terminal residue" evidence="3">
    <location>
        <position position="1"/>
    </location>
</feature>
<reference evidence="3 4" key="1">
    <citation type="submission" date="2014-11" db="EMBL/GenBank/DDBJ databases">
        <title>Genetic blueprint of the zoonotic pathogen Toxocara canis.</title>
        <authorList>
            <person name="Zhu X.-Q."/>
            <person name="Korhonen P.K."/>
            <person name="Cai H."/>
            <person name="Young N.D."/>
            <person name="Nejsum P."/>
            <person name="von Samson-Himmelstjerna G."/>
            <person name="Boag P.R."/>
            <person name="Tan P."/>
            <person name="Li Q."/>
            <person name="Min J."/>
            <person name="Yang Y."/>
            <person name="Wang X."/>
            <person name="Fang X."/>
            <person name="Hall R.S."/>
            <person name="Hofmann A."/>
            <person name="Sternberg P.W."/>
            <person name="Jex A.R."/>
            <person name="Gasser R.B."/>
        </authorList>
    </citation>
    <scope>NUCLEOTIDE SEQUENCE [LARGE SCALE GENOMIC DNA]</scope>
    <source>
        <strain evidence="3">PN_DK_2014</strain>
    </source>
</reference>
<evidence type="ECO:0000256" key="2">
    <source>
        <dbReference type="ARBA" id="ARBA00023065"/>
    </source>
</evidence>
<dbReference type="PANTHER" id="PTHR10110:SF187">
    <property type="entry name" value="SODIUM_HYDROGEN EXCHANGER"/>
    <property type="match status" value="1"/>
</dbReference>
<evidence type="ECO:0000313" key="3">
    <source>
        <dbReference type="EMBL" id="KHN71120.1"/>
    </source>
</evidence>
<name>A0A0B2UQC3_TOXCA</name>
<gene>
    <name evidence="3" type="primary">Slc9a9</name>
    <name evidence="3" type="ORF">Tcan_02492</name>
</gene>
<keyword evidence="1" id="KW-0813">Transport</keyword>
<dbReference type="GO" id="GO:0015386">
    <property type="term" value="F:potassium:proton antiporter activity"/>
    <property type="evidence" value="ECO:0007669"/>
    <property type="project" value="TreeGrafter"/>
</dbReference>
<accession>A0A0B2UQC3</accession>
<dbReference type="OrthoDB" id="5868706at2759"/>
<keyword evidence="2" id="KW-0406">Ion transport</keyword>
<evidence type="ECO:0000313" key="4">
    <source>
        <dbReference type="Proteomes" id="UP000031036"/>
    </source>
</evidence>
<dbReference type="GO" id="GO:0098719">
    <property type="term" value="P:sodium ion import across plasma membrane"/>
    <property type="evidence" value="ECO:0007669"/>
    <property type="project" value="TreeGrafter"/>
</dbReference>
<dbReference type="GO" id="GO:0051453">
    <property type="term" value="P:regulation of intracellular pH"/>
    <property type="evidence" value="ECO:0007669"/>
    <property type="project" value="TreeGrafter"/>
</dbReference>
<dbReference type="PANTHER" id="PTHR10110">
    <property type="entry name" value="SODIUM/HYDROGEN EXCHANGER"/>
    <property type="match status" value="1"/>
</dbReference>
<dbReference type="EMBL" id="JPKZ01022706">
    <property type="protein sequence ID" value="KHN71120.1"/>
    <property type="molecule type" value="Genomic_DNA"/>
</dbReference>
<dbReference type="STRING" id="6265.A0A0B2UQC3"/>
<keyword evidence="4" id="KW-1185">Reference proteome</keyword>
<proteinExistence type="predicted"/>
<dbReference type="AlphaFoldDB" id="A0A0B2UQC3"/>
<dbReference type="Proteomes" id="UP000031036">
    <property type="component" value="Unassembled WGS sequence"/>
</dbReference>